<evidence type="ECO:0000313" key="2">
    <source>
        <dbReference type="EMBL" id="SYX86052.1"/>
    </source>
</evidence>
<dbReference type="EMBL" id="LS992241">
    <property type="protein sequence ID" value="SYX86052.1"/>
    <property type="molecule type" value="Genomic_DNA"/>
</dbReference>
<protein>
    <recommendedName>
        <fullName evidence="4">Pentapeptide repeat-containing protein</fullName>
    </recommendedName>
</protein>
<gene>
    <name evidence="2" type="ORF">PBLR_14474</name>
</gene>
<dbReference type="SUPFAM" id="SSF141571">
    <property type="entry name" value="Pentapeptide repeat-like"/>
    <property type="match status" value="1"/>
</dbReference>
<dbReference type="PANTHER" id="PTHR47485:SF1">
    <property type="entry name" value="THYLAKOID LUMENAL 17.4 KDA PROTEIN, CHLOROPLASTIC"/>
    <property type="match status" value="1"/>
</dbReference>
<proteinExistence type="predicted"/>
<reference evidence="3" key="1">
    <citation type="submission" date="2018-08" db="EMBL/GenBank/DDBJ databases">
        <authorList>
            <person name="Chevrot R."/>
        </authorList>
    </citation>
    <scope>NUCLEOTIDE SEQUENCE [LARGE SCALE GENOMIC DNA]</scope>
</reference>
<dbReference type="Proteomes" id="UP000304148">
    <property type="component" value="Chromosome"/>
</dbReference>
<dbReference type="RefSeq" id="WP_138188042.1">
    <property type="nucleotide sequence ID" value="NZ_LS992241.1"/>
</dbReference>
<dbReference type="InterPro" id="IPR001646">
    <property type="entry name" value="5peptide_repeat"/>
</dbReference>
<dbReference type="PANTHER" id="PTHR47485">
    <property type="entry name" value="THYLAKOID LUMENAL 17.4 KDA PROTEIN, CHLOROPLASTIC"/>
    <property type="match status" value="1"/>
</dbReference>
<sequence length="395" mass="44781">MNSEAALTHFIQEAIPRERSEMLAAIGQEWDEAKQEWVQEFVDGFRKWCKVIREQQLSGKKGSLGFITYSMLRTDIAQGRARYLVQASDSSWLFDAEPVEGYYDGLWAYRYLDLLADRLKLASREYKGAVHSAHLERIRLREAVHIHRVVVSLIRLAMLEASQSPEFQAVEKAEVFEVRVGEYLDHSECVFRLDLRKRDAEEVRSWLREGNEEDYAYEAFHAMDLSEGDWAGIDLRYSAFRDCCLSNSRFLDGVLIGTLWQECRLDGANFAYSLISSAYFSGCFMPSTVFRGVQGKRGVLPFDGFPPIFDGVRFEGSNLTGADFTRANLPGAVFTGATLKNAIFRGANLKGARFDKADLSGADFQDADVTGVNWNNAHLDEEDHRLLSREMGGRP</sequence>
<evidence type="ECO:0008006" key="4">
    <source>
        <dbReference type="Google" id="ProtNLM"/>
    </source>
</evidence>
<organism evidence="2 3">
    <name type="scientific">Paenibacillus alvei</name>
    <name type="common">Bacillus alvei</name>
    <dbReference type="NCBI Taxonomy" id="44250"/>
    <lineage>
        <taxon>Bacteria</taxon>
        <taxon>Bacillati</taxon>
        <taxon>Bacillota</taxon>
        <taxon>Bacilli</taxon>
        <taxon>Bacillales</taxon>
        <taxon>Paenibacillaceae</taxon>
        <taxon>Paenibacillus</taxon>
    </lineage>
</organism>
<dbReference type="AlphaFoldDB" id="A0A383RHJ2"/>
<dbReference type="Pfam" id="PF00805">
    <property type="entry name" value="Pentapeptide"/>
    <property type="match status" value="1"/>
</dbReference>
<evidence type="ECO:0000256" key="1">
    <source>
        <dbReference type="ARBA" id="ARBA00022737"/>
    </source>
</evidence>
<evidence type="ECO:0000313" key="3">
    <source>
        <dbReference type="Proteomes" id="UP000304148"/>
    </source>
</evidence>
<keyword evidence="1" id="KW-0677">Repeat</keyword>
<dbReference type="Gene3D" id="2.160.20.80">
    <property type="entry name" value="E3 ubiquitin-protein ligase SopA"/>
    <property type="match status" value="1"/>
</dbReference>
<name>A0A383RHJ2_PAEAL</name>
<accession>A0A383RHJ2</accession>